<gene>
    <name evidence="3" type="ORF">HMPREF1536_00503</name>
</gene>
<comment type="caution">
    <text evidence="3">The sequence shown here is derived from an EMBL/GenBank/DDBJ whole genome shotgun (WGS) entry which is preliminary data.</text>
</comment>
<dbReference type="RefSeq" id="WP_028728567.1">
    <property type="nucleotide sequence ID" value="NZ_AUAE01000032.1"/>
</dbReference>
<sequence length="540" mass="61254">MNELKDKEVIALKHIIVYYLHHWKVFAVAFVISLIPAVLYLLLSPKTYEMASNIVIQDDKSLLSSGSMGLGDAAGIMKSFGLGGVSGSGINIDDELSALQSVDLLNKTVLDLGLNVEYYKPYAWKYQMYDETPLLIQADSSVFTSVYEDIALNVVVEKQNVKIIVETGKRKKEYKFTSLPAILNLEQGIFTVKYADDFRDSSPSVDMQIVVRPSRWVAEEILDDLVVEEYSKTSNVIELGWRDYEKRRGVDLLTTLVNNYNSRANMIKQEEGEKSLVFLNNRIDSVTFDLGNIEKAIAIYKAKNKLTDLEYDIQFYSEQMKELQSKIIEVEAQSHVIEMMDTYVKNPANQYNIVPTLLSVQEGEKGSAISLYNEALMERARLLQNSSENNPLIEAMEDRIKSLRSGVFLTIANAKNGLVLTLNDLKGKEKLIYDKMSSVPDQEREYIDYKRQQEILQGVYLILLQKREEIALAINGQSKSRALVIDSAYVKKMPVGPRKLFAAIGMLLFTLIIPIGYLFGKEQLLELIKIYRESKAAKFN</sequence>
<evidence type="ECO:0008006" key="5">
    <source>
        <dbReference type="Google" id="ProtNLM"/>
    </source>
</evidence>
<name>A0A0F5JTB8_9BACT</name>
<reference evidence="3 4" key="1">
    <citation type="submission" date="2013-04" db="EMBL/GenBank/DDBJ databases">
        <title>The Genome Sequence of Parabacteroides gordonii DSM 23371.</title>
        <authorList>
            <consortium name="The Broad Institute Genomics Platform"/>
            <person name="Earl A."/>
            <person name="Ward D."/>
            <person name="Feldgarden M."/>
            <person name="Gevers D."/>
            <person name="Martens E."/>
            <person name="Sakamoto M."/>
            <person name="Benno Y."/>
            <person name="Suzuki N."/>
            <person name="Matsunaga N."/>
            <person name="Koshihara K."/>
            <person name="Seki M."/>
            <person name="Komiya H."/>
            <person name="Walker B."/>
            <person name="Young S."/>
            <person name="Zeng Q."/>
            <person name="Gargeya S."/>
            <person name="Fitzgerald M."/>
            <person name="Haas B."/>
            <person name="Abouelleil A."/>
            <person name="Allen A.W."/>
            <person name="Alvarado L."/>
            <person name="Arachchi H.M."/>
            <person name="Berlin A.M."/>
            <person name="Chapman S.B."/>
            <person name="Gainer-Dewar J."/>
            <person name="Goldberg J."/>
            <person name="Griggs A."/>
            <person name="Gujja S."/>
            <person name="Hansen M."/>
            <person name="Howarth C."/>
            <person name="Imamovic A."/>
            <person name="Ireland A."/>
            <person name="Larimer J."/>
            <person name="McCowan C."/>
            <person name="Murphy C."/>
            <person name="Pearson M."/>
            <person name="Poon T.W."/>
            <person name="Priest M."/>
            <person name="Roberts A."/>
            <person name="Saif S."/>
            <person name="Shea T."/>
            <person name="Sisk P."/>
            <person name="Sykes S."/>
            <person name="Wortman J."/>
            <person name="Nusbaum C."/>
            <person name="Birren B."/>
        </authorList>
    </citation>
    <scope>NUCLEOTIDE SEQUENCE [LARGE SCALE GENOMIC DNA]</scope>
    <source>
        <strain evidence="3 4">MS-1</strain>
    </source>
</reference>
<dbReference type="Proteomes" id="UP000033035">
    <property type="component" value="Unassembled WGS sequence"/>
</dbReference>
<keyword evidence="1" id="KW-0175">Coiled coil</keyword>
<keyword evidence="2" id="KW-1133">Transmembrane helix</keyword>
<organism evidence="3 4">
    <name type="scientific">Parabacteroides gordonii MS-1 = DSM 23371</name>
    <dbReference type="NCBI Taxonomy" id="1203610"/>
    <lineage>
        <taxon>Bacteria</taxon>
        <taxon>Pseudomonadati</taxon>
        <taxon>Bacteroidota</taxon>
        <taxon>Bacteroidia</taxon>
        <taxon>Bacteroidales</taxon>
        <taxon>Tannerellaceae</taxon>
        <taxon>Parabacteroides</taxon>
    </lineage>
</organism>
<keyword evidence="2" id="KW-0472">Membrane</keyword>
<accession>A0A0F5JTB8</accession>
<feature type="transmembrane region" description="Helical" evidence="2">
    <location>
        <begin position="20"/>
        <end position="43"/>
    </location>
</feature>
<dbReference type="GO" id="GO:0005886">
    <property type="term" value="C:plasma membrane"/>
    <property type="evidence" value="ECO:0007669"/>
    <property type="project" value="TreeGrafter"/>
</dbReference>
<dbReference type="HOGENOM" id="CLU_009912_6_1_10"/>
<dbReference type="GO" id="GO:0004713">
    <property type="term" value="F:protein tyrosine kinase activity"/>
    <property type="evidence" value="ECO:0007669"/>
    <property type="project" value="TreeGrafter"/>
</dbReference>
<dbReference type="STRING" id="1203610.HMPREF1536_00503"/>
<dbReference type="AlphaFoldDB" id="A0A0F5JTB8"/>
<evidence type="ECO:0000256" key="1">
    <source>
        <dbReference type="SAM" id="Coils"/>
    </source>
</evidence>
<keyword evidence="2" id="KW-0812">Transmembrane</keyword>
<evidence type="ECO:0000313" key="3">
    <source>
        <dbReference type="EMBL" id="KKB60622.1"/>
    </source>
</evidence>
<dbReference type="InterPro" id="IPR050445">
    <property type="entry name" value="Bact_polysacc_biosynth/exp"/>
</dbReference>
<proteinExistence type="predicted"/>
<feature type="transmembrane region" description="Helical" evidence="2">
    <location>
        <begin position="500"/>
        <end position="519"/>
    </location>
</feature>
<dbReference type="PATRIC" id="fig|1203610.3.peg.523"/>
<dbReference type="EMBL" id="AQHW01000002">
    <property type="protein sequence ID" value="KKB60622.1"/>
    <property type="molecule type" value="Genomic_DNA"/>
</dbReference>
<dbReference type="PANTHER" id="PTHR32309:SF13">
    <property type="entry name" value="FERRIC ENTEROBACTIN TRANSPORT PROTEIN FEPE"/>
    <property type="match status" value="1"/>
</dbReference>
<keyword evidence="4" id="KW-1185">Reference proteome</keyword>
<evidence type="ECO:0000313" key="4">
    <source>
        <dbReference type="Proteomes" id="UP000033035"/>
    </source>
</evidence>
<evidence type="ECO:0000256" key="2">
    <source>
        <dbReference type="SAM" id="Phobius"/>
    </source>
</evidence>
<protein>
    <recommendedName>
        <fullName evidence="5">Tyrosine kinase G-rich domain-containing protein</fullName>
    </recommendedName>
</protein>
<dbReference type="PANTHER" id="PTHR32309">
    <property type="entry name" value="TYROSINE-PROTEIN KINASE"/>
    <property type="match status" value="1"/>
</dbReference>
<feature type="coiled-coil region" evidence="1">
    <location>
        <begin position="306"/>
        <end position="333"/>
    </location>
</feature>